<dbReference type="EMBL" id="CP003685">
    <property type="protein sequence ID" value="AFN04825.1"/>
    <property type="molecule type" value="Genomic_DNA"/>
</dbReference>
<dbReference type="HOGENOM" id="CLU_3094260_0_0_2"/>
<organism evidence="2">
    <name type="scientific">Pyrococcus furiosus COM1</name>
    <dbReference type="NCBI Taxonomy" id="1185654"/>
    <lineage>
        <taxon>Archaea</taxon>
        <taxon>Methanobacteriati</taxon>
        <taxon>Methanobacteriota</taxon>
        <taxon>Thermococci</taxon>
        <taxon>Thermococcales</taxon>
        <taxon>Thermococcaceae</taxon>
        <taxon>Pyrococcus</taxon>
    </lineage>
</organism>
<dbReference type="InterPro" id="IPR002730">
    <property type="entry name" value="Rpp29/RNP1"/>
</dbReference>
<accession>I6V1C8</accession>
<protein>
    <submittedName>
        <fullName evidence="1">Ribonuclease P protein component 1</fullName>
        <ecNumber evidence="1">3.1.26.5</ecNumber>
    </submittedName>
</protein>
<evidence type="ECO:0000313" key="2">
    <source>
        <dbReference type="Proteomes" id="UP000006216"/>
    </source>
</evidence>
<dbReference type="SUPFAM" id="SSF101744">
    <property type="entry name" value="Rof/RNase P subunit-like"/>
    <property type="match status" value="1"/>
</dbReference>
<dbReference type="InterPro" id="IPR023534">
    <property type="entry name" value="Rof/RNase_P-like"/>
</dbReference>
<dbReference type="Proteomes" id="UP000006216">
    <property type="component" value="Chromosome"/>
</dbReference>
<sequence>MLVIAGENKVWKVPKDVCIFEFETWDGTKIKISGEKLVGRPEMRLKKRWRK</sequence>
<name>I6V1C8_9EURY</name>
<proteinExistence type="predicted"/>
<dbReference type="KEGG" id="pfi:PFC_09510"/>
<reference evidence="1 2" key="1">
    <citation type="journal article" date="2012" name="J. Bacteriol.">
        <title>Genome Sequencing of a Genetically-Tractable Pyrococcus furiosus Strain Reveals a Highly Dynamic Genome.</title>
        <authorList>
            <person name="Bridger S.L."/>
            <person name="Lancaster W.A."/>
            <person name="Poole F.L.II."/>
            <person name="Schut G.J."/>
            <person name="Adams M.W."/>
        </authorList>
    </citation>
    <scope>NUCLEOTIDE SEQUENCE [LARGE SCALE GENOMIC DNA]</scope>
    <source>
        <strain evidence="1 2">COM1</strain>
    </source>
</reference>
<keyword evidence="1" id="KW-0378">Hydrolase</keyword>
<dbReference type="Gene3D" id="2.30.30.210">
    <property type="entry name" value="Ribonuclease P/MRP, subunit p29"/>
    <property type="match status" value="1"/>
</dbReference>
<evidence type="ECO:0000313" key="1">
    <source>
        <dbReference type="EMBL" id="AFN04825.1"/>
    </source>
</evidence>
<dbReference type="SMART" id="SM00538">
    <property type="entry name" value="POP4"/>
    <property type="match status" value="1"/>
</dbReference>
<dbReference type="GO" id="GO:0003723">
    <property type="term" value="F:RNA binding"/>
    <property type="evidence" value="ECO:0007669"/>
    <property type="project" value="InterPro"/>
</dbReference>
<dbReference type="GO" id="GO:0004526">
    <property type="term" value="F:ribonuclease P activity"/>
    <property type="evidence" value="ECO:0007669"/>
    <property type="project" value="UniProtKB-EC"/>
</dbReference>
<dbReference type="PATRIC" id="fig|1185654.4.peg.1931"/>
<dbReference type="GO" id="GO:0001682">
    <property type="term" value="P:tRNA 5'-leader removal"/>
    <property type="evidence" value="ECO:0007669"/>
    <property type="project" value="InterPro"/>
</dbReference>
<dbReference type="GO" id="GO:0030677">
    <property type="term" value="C:ribonuclease P complex"/>
    <property type="evidence" value="ECO:0007669"/>
    <property type="project" value="InterPro"/>
</dbReference>
<dbReference type="EC" id="3.1.26.5" evidence="1"/>
<dbReference type="AlphaFoldDB" id="I6V1C8"/>
<dbReference type="Pfam" id="PF01868">
    <property type="entry name" value="RNase_P-MRP_p29"/>
    <property type="match status" value="1"/>
</dbReference>
<dbReference type="InterPro" id="IPR036980">
    <property type="entry name" value="RNase_P/MRP_Rpp29_sf"/>
</dbReference>
<gene>
    <name evidence="1" type="ORF">PFC_09510</name>
</gene>